<evidence type="ECO:0008006" key="6">
    <source>
        <dbReference type="Google" id="ProtNLM"/>
    </source>
</evidence>
<reference evidence="4 5" key="1">
    <citation type="journal article" date="2023" name="Nat. Commun.">
        <title>Origin of minicircular mitochondrial genomes in red algae.</title>
        <authorList>
            <person name="Lee Y."/>
            <person name="Cho C.H."/>
            <person name="Lee Y.M."/>
            <person name="Park S.I."/>
            <person name="Yang J.H."/>
            <person name="West J.A."/>
            <person name="Bhattacharya D."/>
            <person name="Yoon H.S."/>
        </authorList>
    </citation>
    <scope>NUCLEOTIDE SEQUENCE [LARGE SCALE GENOMIC DNA]</scope>
    <source>
        <strain evidence="4 5">CCMP1338</strain>
        <tissue evidence="4">Whole cell</tissue>
    </source>
</reference>
<evidence type="ECO:0000256" key="1">
    <source>
        <dbReference type="SAM" id="MobiDB-lite"/>
    </source>
</evidence>
<dbReference type="Proteomes" id="UP001157974">
    <property type="component" value="Unassembled WGS sequence"/>
</dbReference>
<dbReference type="Gene3D" id="1.10.10.60">
    <property type="entry name" value="Homeodomain-like"/>
    <property type="match status" value="1"/>
</dbReference>
<dbReference type="AlphaFoldDB" id="A0AAV8UV95"/>
<dbReference type="InterPro" id="IPR001005">
    <property type="entry name" value="SANT/Myb"/>
</dbReference>
<dbReference type="SUPFAM" id="SSF46689">
    <property type="entry name" value="Homeodomain-like"/>
    <property type="match status" value="1"/>
</dbReference>
<accession>A0AAV8UV95</accession>
<protein>
    <recommendedName>
        <fullName evidence="6">Myb-like domain-containing protein</fullName>
    </recommendedName>
</protein>
<dbReference type="EMBL" id="JAMWBK010000003">
    <property type="protein sequence ID" value="KAJ8906501.1"/>
    <property type="molecule type" value="Genomic_DNA"/>
</dbReference>
<feature type="domain" description="HTH myb-type" evidence="3">
    <location>
        <begin position="71"/>
        <end position="118"/>
    </location>
</feature>
<feature type="domain" description="Myb-like" evidence="2">
    <location>
        <begin position="63"/>
        <end position="114"/>
    </location>
</feature>
<feature type="region of interest" description="Disordered" evidence="1">
    <location>
        <begin position="45"/>
        <end position="64"/>
    </location>
</feature>
<evidence type="ECO:0000259" key="2">
    <source>
        <dbReference type="PROSITE" id="PS50090"/>
    </source>
</evidence>
<dbReference type="InterPro" id="IPR009057">
    <property type="entry name" value="Homeodomain-like_sf"/>
</dbReference>
<evidence type="ECO:0000259" key="3">
    <source>
        <dbReference type="PROSITE" id="PS51294"/>
    </source>
</evidence>
<comment type="caution">
    <text evidence="4">The sequence shown here is derived from an EMBL/GenBank/DDBJ whole genome shotgun (WGS) entry which is preliminary data.</text>
</comment>
<dbReference type="PANTHER" id="PTHR44042:SF67">
    <property type="entry name" value="MYB-LIKE PROTEIN I"/>
    <property type="match status" value="1"/>
</dbReference>
<dbReference type="PROSITE" id="PS50090">
    <property type="entry name" value="MYB_LIKE"/>
    <property type="match status" value="1"/>
</dbReference>
<name>A0AAV8UV95_9RHOD</name>
<organism evidence="4 5">
    <name type="scientific">Rhodosorus marinus</name>
    <dbReference type="NCBI Taxonomy" id="101924"/>
    <lineage>
        <taxon>Eukaryota</taxon>
        <taxon>Rhodophyta</taxon>
        <taxon>Stylonematophyceae</taxon>
        <taxon>Stylonematales</taxon>
        <taxon>Stylonemataceae</taxon>
        <taxon>Rhodosorus</taxon>
    </lineage>
</organism>
<dbReference type="Pfam" id="PF00249">
    <property type="entry name" value="Myb_DNA-binding"/>
    <property type="match status" value="1"/>
</dbReference>
<dbReference type="CDD" id="cd00167">
    <property type="entry name" value="SANT"/>
    <property type="match status" value="1"/>
</dbReference>
<sequence>MLRVALLSRANKDTIVVEQQNRISLLEEEIKKAKKKIVKLRAENAKGRMQGKQPVKETISKGAEKKQPRYWTAEEHRRYLISSAKHGEKNYGPIAKDVGTRSAKQVRTHHQKYLKRLERESTKLGSPTITDIASPAITDIGASPVLSSKPSSVPSLELSVVEDNSRFSDMVDTPEIVEPLKSIGKTPSVLNLLAEMGAGTVFGASLDTENTPENTNSLDGTNLVCASSLASSEEDLEFRDFSEVEVETDFFADGVLNPALATAVE</sequence>
<dbReference type="PANTHER" id="PTHR44042">
    <property type="entry name" value="DUPLICATED HOMEODOMAIN-LIKE SUPERFAMILY PROTEIN-RELATED"/>
    <property type="match status" value="1"/>
</dbReference>
<evidence type="ECO:0000313" key="4">
    <source>
        <dbReference type="EMBL" id="KAJ8906501.1"/>
    </source>
</evidence>
<dbReference type="InterPro" id="IPR017930">
    <property type="entry name" value="Myb_dom"/>
</dbReference>
<feature type="compositionally biased region" description="Basic and acidic residues" evidence="1">
    <location>
        <begin position="54"/>
        <end position="64"/>
    </location>
</feature>
<proteinExistence type="predicted"/>
<dbReference type="SMART" id="SM00717">
    <property type="entry name" value="SANT"/>
    <property type="match status" value="1"/>
</dbReference>
<dbReference type="PROSITE" id="PS51294">
    <property type="entry name" value="HTH_MYB"/>
    <property type="match status" value="1"/>
</dbReference>
<gene>
    <name evidence="4" type="ORF">NDN08_002994</name>
</gene>
<evidence type="ECO:0000313" key="5">
    <source>
        <dbReference type="Proteomes" id="UP001157974"/>
    </source>
</evidence>
<keyword evidence="5" id="KW-1185">Reference proteome</keyword>